<evidence type="ECO:0000313" key="2">
    <source>
        <dbReference type="Proteomes" id="UP000593906"/>
    </source>
</evidence>
<sequence length="109" mass="12722">MIFPTSHGNLLNLSSLLVRRSFLTSNSKQFLHIFKYFKNSKFNLNKKSEIINGDKIADQARMQEKLWKTLVPEKYITFNSSSFFFLAALTLGLHQYNVQKEKSKNSKQD</sequence>
<proteinExistence type="predicted"/>
<gene>
    <name evidence="1" type="ORF">CPATCC_002459</name>
</gene>
<dbReference type="AlphaFoldDB" id="A0A7S7LGS0"/>
<accession>A0A7S7LGS0</accession>
<dbReference type="Proteomes" id="UP000593906">
    <property type="component" value="Chromosome 5"/>
</dbReference>
<dbReference type="EMBL" id="CP044418">
    <property type="protein sequence ID" value="QOY41855.1"/>
    <property type="molecule type" value="Genomic_DNA"/>
</dbReference>
<evidence type="ECO:0000313" key="1">
    <source>
        <dbReference type="EMBL" id="QOY41855.1"/>
    </source>
</evidence>
<reference evidence="1 2" key="1">
    <citation type="submission" date="2019-09" db="EMBL/GenBank/DDBJ databases">
        <title>Consistent, comparative and evidence-based genome assembly and annotation for Cryptosporidium parvum, C. hominis and C. tyzzeri.</title>
        <authorList>
            <person name="Baptista R.P."/>
            <person name="Li Y."/>
            <person name="Sateriale A."/>
            <person name="Ansell B."/>
            <person name="Jex A."/>
            <person name="Sanders M."/>
            <person name="Brooks K."/>
            <person name="Tracey A."/>
            <person name="Berriman M."/>
            <person name="Striepen B."/>
            <person name="Cotton J.A."/>
            <person name="Kissinger J.C."/>
        </authorList>
    </citation>
    <scope>NUCLEOTIDE SEQUENCE [LARGE SCALE GENOMIC DNA]</scope>
    <source>
        <strain evidence="1 2">IOWA-ATCC</strain>
    </source>
</reference>
<protein>
    <submittedName>
        <fullName evidence="1">Uncharacterized protein</fullName>
    </submittedName>
</protein>
<organism evidence="1 2">
    <name type="scientific">Cryptosporidium parvum</name>
    <dbReference type="NCBI Taxonomy" id="5807"/>
    <lineage>
        <taxon>Eukaryota</taxon>
        <taxon>Sar</taxon>
        <taxon>Alveolata</taxon>
        <taxon>Apicomplexa</taxon>
        <taxon>Conoidasida</taxon>
        <taxon>Coccidia</taxon>
        <taxon>Eucoccidiorida</taxon>
        <taxon>Eimeriorina</taxon>
        <taxon>Cryptosporidiidae</taxon>
        <taxon>Cryptosporidium</taxon>
    </lineage>
</organism>
<name>A0A7S7LGS0_CRYPV</name>
<dbReference type="VEuPathDB" id="CryptoDB:CPATCC_0026070"/>